<dbReference type="AlphaFoldDB" id="A0A164FVH9"/>
<accession>A0A164FVH9</accession>
<keyword evidence="1" id="KW-0472">Membrane</keyword>
<dbReference type="Proteomes" id="UP000076858">
    <property type="component" value="Unassembled WGS sequence"/>
</dbReference>
<name>A0A164FVH9_9CRUS</name>
<organism evidence="2 3">
    <name type="scientific">Daphnia magna</name>
    <dbReference type="NCBI Taxonomy" id="35525"/>
    <lineage>
        <taxon>Eukaryota</taxon>
        <taxon>Metazoa</taxon>
        <taxon>Ecdysozoa</taxon>
        <taxon>Arthropoda</taxon>
        <taxon>Crustacea</taxon>
        <taxon>Branchiopoda</taxon>
        <taxon>Diplostraca</taxon>
        <taxon>Cladocera</taxon>
        <taxon>Anomopoda</taxon>
        <taxon>Daphniidae</taxon>
        <taxon>Daphnia</taxon>
    </lineage>
</organism>
<feature type="transmembrane region" description="Helical" evidence="1">
    <location>
        <begin position="6"/>
        <end position="29"/>
    </location>
</feature>
<keyword evidence="3" id="KW-1185">Reference proteome</keyword>
<sequence>MLQPCTYLASGKVAFVITFLLGGVAVVYYRTNQFKQNANTTNTQLLSLLTDPTLVSARVF</sequence>
<evidence type="ECO:0000256" key="1">
    <source>
        <dbReference type="SAM" id="Phobius"/>
    </source>
</evidence>
<keyword evidence="1" id="KW-0812">Transmembrane</keyword>
<comment type="caution">
    <text evidence="2">The sequence shown here is derived from an EMBL/GenBank/DDBJ whole genome shotgun (WGS) entry which is preliminary data.</text>
</comment>
<evidence type="ECO:0000313" key="3">
    <source>
        <dbReference type="Proteomes" id="UP000076858"/>
    </source>
</evidence>
<protein>
    <submittedName>
        <fullName evidence="2">Uncharacterized protein</fullName>
    </submittedName>
</protein>
<evidence type="ECO:0000313" key="2">
    <source>
        <dbReference type="EMBL" id="KZR98208.1"/>
    </source>
</evidence>
<proteinExistence type="predicted"/>
<dbReference type="EMBL" id="LRGB01017974">
    <property type="protein sequence ID" value="KZR98208.1"/>
    <property type="molecule type" value="Genomic_DNA"/>
</dbReference>
<reference evidence="2 3" key="1">
    <citation type="submission" date="2016-03" db="EMBL/GenBank/DDBJ databases">
        <title>EvidentialGene: Evidence-directed Construction of Genes on Genomes.</title>
        <authorList>
            <person name="Gilbert D.G."/>
            <person name="Choi J.-H."/>
            <person name="Mockaitis K."/>
            <person name="Colbourne J."/>
            <person name="Pfrender M."/>
        </authorList>
    </citation>
    <scope>NUCLEOTIDE SEQUENCE [LARGE SCALE GENOMIC DNA]</scope>
    <source>
        <strain evidence="2 3">Xinb3</strain>
        <tissue evidence="2">Complete organism</tissue>
    </source>
</reference>
<keyword evidence="1" id="KW-1133">Transmembrane helix</keyword>
<gene>
    <name evidence="2" type="ORF">APZ42_006483</name>
</gene>